<keyword evidence="2" id="KW-1185">Reference proteome</keyword>
<feature type="region of interest" description="Disordered" evidence="1">
    <location>
        <begin position="1"/>
        <end position="87"/>
    </location>
</feature>
<proteinExistence type="predicted"/>
<dbReference type="Proteomes" id="UP000095282">
    <property type="component" value="Unplaced"/>
</dbReference>
<dbReference type="AlphaFoldDB" id="A0A1I7TN49"/>
<evidence type="ECO:0000256" key="1">
    <source>
        <dbReference type="SAM" id="MobiDB-lite"/>
    </source>
</evidence>
<dbReference type="eggNOG" id="ENOG502TKBE">
    <property type="taxonomic scope" value="Eukaryota"/>
</dbReference>
<feature type="compositionally biased region" description="Basic and acidic residues" evidence="1">
    <location>
        <begin position="47"/>
        <end position="56"/>
    </location>
</feature>
<organism evidence="2 3">
    <name type="scientific">Caenorhabditis tropicalis</name>
    <dbReference type="NCBI Taxonomy" id="1561998"/>
    <lineage>
        <taxon>Eukaryota</taxon>
        <taxon>Metazoa</taxon>
        <taxon>Ecdysozoa</taxon>
        <taxon>Nematoda</taxon>
        <taxon>Chromadorea</taxon>
        <taxon>Rhabditida</taxon>
        <taxon>Rhabditina</taxon>
        <taxon>Rhabditomorpha</taxon>
        <taxon>Rhabditoidea</taxon>
        <taxon>Rhabditidae</taxon>
        <taxon>Peloderinae</taxon>
        <taxon>Caenorhabditis</taxon>
    </lineage>
</organism>
<evidence type="ECO:0000313" key="2">
    <source>
        <dbReference type="Proteomes" id="UP000095282"/>
    </source>
</evidence>
<name>A0A1I7TN49_9PELO</name>
<sequence>MSNLEGGEEVPGNTTQEKESSETNETNGSTSNSKKPRLDECISLDDGTEKSDRSEGTSESSDVIMVDSPPVAEKIDEFDDDGPPDLERGMPMVMKFLDSLTLSKEDMASIPKQTQVFMKMSNYEFDSATFKGYGKIDKEAFVLADTLIRMSKLKEMDRYLNSLDEQPRPSISDEMLAHLSFVLARVKMQSITKNEFNSTSIVMSDLDSNSLPNRLLEILKNDADTIPLCLNVNRSTKPQWDDSQEFFNRMLYNRFCNGEDVLVHLAYFLGAHDRGLVDTKDSFTIVVKSSIHSFAIHDVIVHWKILGFTGMKSTTGLVWRIPG</sequence>
<dbReference type="WBParaSite" id="Csp11.Scaffold629.g10083.t1">
    <property type="protein sequence ID" value="Csp11.Scaffold629.g10083.t1"/>
    <property type="gene ID" value="Csp11.Scaffold629.g10083"/>
</dbReference>
<protein>
    <submittedName>
        <fullName evidence="3">Uncharacterized protein</fullName>
    </submittedName>
</protein>
<evidence type="ECO:0000313" key="3">
    <source>
        <dbReference type="WBParaSite" id="Csp11.Scaffold629.g10083.t1"/>
    </source>
</evidence>
<reference evidence="3" key="1">
    <citation type="submission" date="2016-11" db="UniProtKB">
        <authorList>
            <consortium name="WormBaseParasite"/>
        </authorList>
    </citation>
    <scope>IDENTIFICATION</scope>
</reference>
<accession>A0A1I7TN49</accession>
<feature type="compositionally biased region" description="Low complexity" evidence="1">
    <location>
        <begin position="23"/>
        <end position="33"/>
    </location>
</feature>